<sequence length="276" mass="32507">MYTSQSANCAGCYKFDNQIQLVYNPRYSENKISYSQNVNIIVYQIQSRIIDPIAHAVYFDILQHRSEQDFQSEFKTTQNKVFINQFTMFIAKPEQYSKRKPKFQVNYYNLLEATICQPQQFNQELTTLLFQCGFTMMYYQIDGGKYCVMNKMLNFTEPQKCVVGETLVEVAQMQGSGVYTVTFISDNFQKYLNSEQYSNCFAFLSDLNKYIDKLRIMLDLKFEYVNDDIYFKEFYNLKQASPQNYDLVSVSQQNNLGLLINMLVILSMIIVFLQFI</sequence>
<dbReference type="Proteomes" id="UP001642409">
    <property type="component" value="Unassembled WGS sequence"/>
</dbReference>
<proteinExistence type="predicted"/>
<protein>
    <recommendedName>
        <fullName evidence="4">Transmembrane protein</fullName>
    </recommendedName>
</protein>
<gene>
    <name evidence="2" type="ORF">HINF_LOCUS6482</name>
</gene>
<accession>A0ABP1GWV2</accession>
<evidence type="ECO:0000256" key="1">
    <source>
        <dbReference type="SAM" id="Phobius"/>
    </source>
</evidence>
<keyword evidence="3" id="KW-1185">Reference proteome</keyword>
<reference evidence="2 3" key="1">
    <citation type="submission" date="2024-07" db="EMBL/GenBank/DDBJ databases">
        <authorList>
            <person name="Akdeniz Z."/>
        </authorList>
    </citation>
    <scope>NUCLEOTIDE SEQUENCE [LARGE SCALE GENOMIC DNA]</scope>
</reference>
<feature type="transmembrane region" description="Helical" evidence="1">
    <location>
        <begin position="256"/>
        <end position="275"/>
    </location>
</feature>
<evidence type="ECO:0000313" key="3">
    <source>
        <dbReference type="Proteomes" id="UP001642409"/>
    </source>
</evidence>
<evidence type="ECO:0000313" key="2">
    <source>
        <dbReference type="EMBL" id="CAL5981091.1"/>
    </source>
</evidence>
<name>A0ABP1GWV2_9EUKA</name>
<dbReference type="EMBL" id="CAXDID020000013">
    <property type="protein sequence ID" value="CAL5981091.1"/>
    <property type="molecule type" value="Genomic_DNA"/>
</dbReference>
<organism evidence="2 3">
    <name type="scientific">Hexamita inflata</name>
    <dbReference type="NCBI Taxonomy" id="28002"/>
    <lineage>
        <taxon>Eukaryota</taxon>
        <taxon>Metamonada</taxon>
        <taxon>Diplomonadida</taxon>
        <taxon>Hexamitidae</taxon>
        <taxon>Hexamitinae</taxon>
        <taxon>Hexamita</taxon>
    </lineage>
</organism>
<comment type="caution">
    <text evidence="2">The sequence shown here is derived from an EMBL/GenBank/DDBJ whole genome shotgun (WGS) entry which is preliminary data.</text>
</comment>
<keyword evidence="1" id="KW-0472">Membrane</keyword>
<keyword evidence="1" id="KW-1133">Transmembrane helix</keyword>
<keyword evidence="1" id="KW-0812">Transmembrane</keyword>
<evidence type="ECO:0008006" key="4">
    <source>
        <dbReference type="Google" id="ProtNLM"/>
    </source>
</evidence>